<keyword evidence="2" id="KW-0489">Methyltransferase</keyword>
<evidence type="ECO:0000259" key="1">
    <source>
        <dbReference type="Pfam" id="PF13649"/>
    </source>
</evidence>
<proteinExistence type="predicted"/>
<evidence type="ECO:0000313" key="3">
    <source>
        <dbReference type="Proteomes" id="UP000627205"/>
    </source>
</evidence>
<feature type="domain" description="Methyltransferase" evidence="1">
    <location>
        <begin position="34"/>
        <end position="114"/>
    </location>
</feature>
<dbReference type="CDD" id="cd02440">
    <property type="entry name" value="AdoMet_MTases"/>
    <property type="match status" value="1"/>
</dbReference>
<reference evidence="2" key="1">
    <citation type="journal article" date="2014" name="Int. J. Syst. Evol. Microbiol.">
        <title>Complete genome sequence of Corynebacterium casei LMG S-19264T (=DSM 44701T), isolated from a smear-ripened cheese.</title>
        <authorList>
            <consortium name="US DOE Joint Genome Institute (JGI-PGF)"/>
            <person name="Walter F."/>
            <person name="Albersmeier A."/>
            <person name="Kalinowski J."/>
            <person name="Ruckert C."/>
        </authorList>
    </citation>
    <scope>NUCLEOTIDE SEQUENCE</scope>
    <source>
        <strain evidence="2">CCM 7664</strain>
    </source>
</reference>
<dbReference type="SUPFAM" id="SSF53335">
    <property type="entry name" value="S-adenosyl-L-methionine-dependent methyltransferases"/>
    <property type="match status" value="1"/>
</dbReference>
<dbReference type="InterPro" id="IPR041698">
    <property type="entry name" value="Methyltransf_25"/>
</dbReference>
<dbReference type="RefSeq" id="WP_188419269.1">
    <property type="nucleotide sequence ID" value="NZ_BMDP01000001.1"/>
</dbReference>
<evidence type="ECO:0000313" key="2">
    <source>
        <dbReference type="EMBL" id="GGI53196.1"/>
    </source>
</evidence>
<dbReference type="Proteomes" id="UP000627205">
    <property type="component" value="Unassembled WGS sequence"/>
</dbReference>
<protein>
    <submittedName>
        <fullName evidence="2">SAM-dependent methyltransferase</fullName>
    </submittedName>
</protein>
<name>A0A8J3AX77_9BURK</name>
<comment type="caution">
    <text evidence="2">The sequence shown here is derived from an EMBL/GenBank/DDBJ whole genome shotgun (WGS) entry which is preliminary data.</text>
</comment>
<gene>
    <name evidence="2" type="ORF">GCM10011430_03700</name>
</gene>
<keyword evidence="2" id="KW-0808">Transferase</keyword>
<dbReference type="Pfam" id="PF13649">
    <property type="entry name" value="Methyltransf_25"/>
    <property type="match status" value="1"/>
</dbReference>
<sequence>MSDPGKKPDLHEATGKPSPWVARFVSLIPEGETLDLACGGGRHSRLLAASGHSVLAVDRKVEMLALTAGDGIRTLEVDLETGDLAQSWPFAANRFAGIVVTNYLHRPLWQSMIASLQDGGVLIYETFAQGNGQFGKPSNPDFLLANGELLDVTRQYGLRVVAYEDGYVAEPRPAMLQRICAVKPGSAAKAQDFALI</sequence>
<dbReference type="GO" id="GO:0008168">
    <property type="term" value="F:methyltransferase activity"/>
    <property type="evidence" value="ECO:0007669"/>
    <property type="project" value="UniProtKB-KW"/>
</dbReference>
<dbReference type="AlphaFoldDB" id="A0A8J3AX77"/>
<accession>A0A8J3AX77</accession>
<dbReference type="GO" id="GO:0032259">
    <property type="term" value="P:methylation"/>
    <property type="evidence" value="ECO:0007669"/>
    <property type="project" value="UniProtKB-KW"/>
</dbReference>
<dbReference type="Gene3D" id="3.40.50.150">
    <property type="entry name" value="Vaccinia Virus protein VP39"/>
    <property type="match status" value="1"/>
</dbReference>
<reference evidence="2" key="2">
    <citation type="submission" date="2020-09" db="EMBL/GenBank/DDBJ databases">
        <authorList>
            <person name="Sun Q."/>
            <person name="Sedlacek I."/>
        </authorList>
    </citation>
    <scope>NUCLEOTIDE SEQUENCE</scope>
    <source>
        <strain evidence="2">CCM 7664</strain>
    </source>
</reference>
<dbReference type="InterPro" id="IPR029063">
    <property type="entry name" value="SAM-dependent_MTases_sf"/>
</dbReference>
<dbReference type="EMBL" id="BMDP01000001">
    <property type="protein sequence ID" value="GGI53196.1"/>
    <property type="molecule type" value="Genomic_DNA"/>
</dbReference>
<keyword evidence="3" id="KW-1185">Reference proteome</keyword>
<organism evidence="2 3">
    <name type="scientific">Oxalicibacterium solurbis</name>
    <dbReference type="NCBI Taxonomy" id="69280"/>
    <lineage>
        <taxon>Bacteria</taxon>
        <taxon>Pseudomonadati</taxon>
        <taxon>Pseudomonadota</taxon>
        <taxon>Betaproteobacteria</taxon>
        <taxon>Burkholderiales</taxon>
        <taxon>Oxalobacteraceae</taxon>
        <taxon>Oxalicibacterium</taxon>
    </lineage>
</organism>